<gene>
    <name evidence="5" type="ORF">ANE_LOCUS22097</name>
</gene>
<feature type="region of interest" description="Disordered" evidence="3">
    <location>
        <begin position="1"/>
        <end position="33"/>
    </location>
</feature>
<dbReference type="CDD" id="cd00030">
    <property type="entry name" value="C2"/>
    <property type="match status" value="1"/>
</dbReference>
<evidence type="ECO:0000259" key="4">
    <source>
        <dbReference type="PROSITE" id="PS50004"/>
    </source>
</evidence>
<dbReference type="SUPFAM" id="SSF48371">
    <property type="entry name" value="ARM repeat"/>
    <property type="match status" value="3"/>
</dbReference>
<feature type="compositionally biased region" description="Low complexity" evidence="3">
    <location>
        <begin position="1"/>
        <end position="11"/>
    </location>
</feature>
<dbReference type="GO" id="GO:0051211">
    <property type="term" value="P:anisotropic cell growth"/>
    <property type="evidence" value="ECO:0007669"/>
    <property type="project" value="InterPro"/>
</dbReference>
<dbReference type="OrthoDB" id="7537227at2759"/>
<name>A0A565CDC1_9BRAS</name>
<dbReference type="SMART" id="SM00185">
    <property type="entry name" value="ARM"/>
    <property type="match status" value="16"/>
</dbReference>
<feature type="domain" description="C2" evidence="4">
    <location>
        <begin position="1995"/>
        <end position="2109"/>
    </location>
</feature>
<dbReference type="InterPro" id="IPR011989">
    <property type="entry name" value="ARM-like"/>
</dbReference>
<proteinExistence type="predicted"/>
<evidence type="ECO:0000256" key="3">
    <source>
        <dbReference type="SAM" id="MobiDB-lite"/>
    </source>
</evidence>
<evidence type="ECO:0000256" key="1">
    <source>
        <dbReference type="ARBA" id="ARBA00022737"/>
    </source>
</evidence>
<evidence type="ECO:0000256" key="2">
    <source>
        <dbReference type="PROSITE-ProRule" id="PRU00259"/>
    </source>
</evidence>
<dbReference type="Gene3D" id="2.60.40.150">
    <property type="entry name" value="C2 domain"/>
    <property type="match status" value="1"/>
</dbReference>
<dbReference type="Pfam" id="PF00514">
    <property type="entry name" value="Arm"/>
    <property type="match status" value="1"/>
</dbReference>
<dbReference type="PROSITE" id="PS50004">
    <property type="entry name" value="C2"/>
    <property type="match status" value="1"/>
</dbReference>
<feature type="repeat" description="ARM" evidence="2">
    <location>
        <begin position="1176"/>
        <end position="1220"/>
    </location>
</feature>
<sequence length="2135" mass="232875">MSKPPSSSSQQETHVSSPRLRDNNKTITPEMDDPEKAAVTITRLIEQLHAKKSTAQEIELSTARLLGLAKGKKECRKIIGRNVNAMTSFISLLRDGTLLAKLNSASILTILCKDENVRSKVLIGGCIPPLLSLLKSDTLDARRAAAEAIYEVSMCGMDDDNVGTKIFVTEGVVPSLWDQLKMRKKQDKTVEGYLVGALRNLCGDRDGFWTVTLEDGGVDIILRLLQSSNPVSQSNAASLLARLIRIFTSSISKIVESDSVQVLVQLLCELNSVSVRANVVNALEAITAKSDEARNVVRDLEGIHLLIGAVVASSKESVDEENERVLQVYGTQALANLCGGMSALIVYLGGLSLSPRLTEPIADILGVLAYALRKFQLTCGDDKEAFDPSLTEGILVKLLKPRDTQLIQERILEAMASLYGNGNVSRSLNNAEAKRVLVGLTILATAGPRERMITCLSNLCKHGNVWDAIGKREGIQILIPFLGLSSEQHQELSVEFLAILTDEVDESRWAVTSAGGIPPLLQILETGVSHKAKEDAVRVLWNLCCHSEEIRDCVEKAGAIPALLGLLKNGGPKSQEKSANTLVKLIRTADPSVIEQVQALFLGDAPKSKAHVMRVLGHVLASASLEEFVTKGSAANNGLRSLVQRLASSNEKMKENAASVLADLFSSRKDLCGGLGFDENDNPCTKLLSGNTHAVATQLAHALGSLSNPTKKKTGQKKLSGSEVEVIKPLIKSAKTNPIESTENPISTLANLLSDPNVAAEALDDDVVSALTRVLREGTLQGKRNASHALHQLLKHFQVNDVFKGNDQCRFAVPELIDLLNATDLNNNAYIDVLEILSLLAKAKYGANLSHNPFSAFTEVPSSLDSLVRCVAEGQPLVQDKAIEILSRFCKTQFVLLGELLVTRSKSICSLADRTISSSSPEIKVGGAMLLVCAAKNNKKLWAEVIGRSGYLKSLVNTLLDMQQNSKCSSYSVEIQRPRSLITSNLCIKMDDSEIVDPVTVLGSTISMWLLSIVCSTHPKNILDVMEANGLEIITEKLQRYKSDTQENISDSEEKWIAISLLAVMSQEPNVVSSPATANLVPTLAFLMQSDQLIDGYFTAQVLAMLVRNKNDKTIAEIMNSDTLETLINLVGYGESDTWSLGALAEELSLLKEPCEATLEALLEDERVRCSSFIQKCINLLVDLLKPNADKPSALIVAVRLLSRIAEQGDSSKLLIAEAGALDVLAKYLSSSPQDSTEFTVSELLGSLFSSPEITRHKTAISSMKQLIGILHHGSRSTRYNAARALRELFSSEHIRDSELAWKAFSPLIEMLNITLESEREAALTALVKLTTGKSRRPNTLSSLAGNPLENIYKILSSNSSLLESKTSAARICCFMFNNEDLRASSPAEDCMVPLISLILSGTSTAVEAGMVALDRLLDSKRISEIAEEHDCVNLFFGFVASGNYPISEAAISCLVKMVKDKTPRKMDLIKMGIIEQCLGQLSRSPPNSLCSVVAELFRVLTNVGVVARSQEAVKMVQPLLLILHREDLDFQGQLGGLQAIANILEKPMVLDSLTIPSSAIIMPLIPFLESESTAIQHVTTQLLTSLLETQRFQEEITTKSLIAPLVKLAGISVRNLQKIALMGLEKSSVTWTKEIANAEGILELSKVIIDEDPQLPVSLWESAAFILSKILTFNPEHYYFIVAVPVLAKMLFSTAESIVILAIDALVIREKQDSSSVLEMAEAGALDALLDLLRSHQCEELSGRLLHLILRNPKVRETKICKFVMTPLSNYILDPETRSESTKLLMAMALGDISQHEGLAKATESAFACRALVSLIEDEPSDEMQMVVISALGNFAMHSRTSRKAMAESGGVFLVQEMLRSCNSQVSTQAALMIRSLFSNHTLQEYISSEIITSLTVAMERELWTTATVNVEVMRTLNAILTTFPKLRSSEAATACIPHLIGALKSGEKEARESALETLYTLRQSWISMSTETARSQAVLAAEAIPVLQLMMKSNTPASFHERGNSLLNCLPGSLTVAVKRGDNLKRSTNAFCSLIIDNCPTKKTKVVKRSSSPVWKESFTWDFTVPPRGQFLEIVCKSNNIFRNKNLGKVRIPIDKVLTEGNYSGSFRLSDESKNDGSDKTLEVEIVWSNQTF</sequence>
<dbReference type="PROSITE" id="PS50176">
    <property type="entry name" value="ARM_REPEAT"/>
    <property type="match status" value="2"/>
</dbReference>
<dbReference type="GO" id="GO:0010330">
    <property type="term" value="C:cellulose synthase complex"/>
    <property type="evidence" value="ECO:0007669"/>
    <property type="project" value="InterPro"/>
</dbReference>
<evidence type="ECO:0000313" key="6">
    <source>
        <dbReference type="Proteomes" id="UP000489600"/>
    </source>
</evidence>
<dbReference type="PANTHER" id="PTHR46369">
    <property type="entry name" value="PROTEIN CELLULOSE SYNTHASE INTERACTIVE 1"/>
    <property type="match status" value="1"/>
</dbReference>
<comment type="caution">
    <text evidence="5">The sequence shown here is derived from an EMBL/GenBank/DDBJ whole genome shotgun (WGS) entry which is preliminary data.</text>
</comment>
<organism evidence="5 6">
    <name type="scientific">Arabis nemorensis</name>
    <dbReference type="NCBI Taxonomy" id="586526"/>
    <lineage>
        <taxon>Eukaryota</taxon>
        <taxon>Viridiplantae</taxon>
        <taxon>Streptophyta</taxon>
        <taxon>Embryophyta</taxon>
        <taxon>Tracheophyta</taxon>
        <taxon>Spermatophyta</taxon>
        <taxon>Magnoliopsida</taxon>
        <taxon>eudicotyledons</taxon>
        <taxon>Gunneridae</taxon>
        <taxon>Pentapetalae</taxon>
        <taxon>rosids</taxon>
        <taxon>malvids</taxon>
        <taxon>Brassicales</taxon>
        <taxon>Brassicaceae</taxon>
        <taxon>Arabideae</taxon>
        <taxon>Arabis</taxon>
    </lineage>
</organism>
<accession>A0A565CDC1</accession>
<dbReference type="InterPro" id="IPR016024">
    <property type="entry name" value="ARM-type_fold"/>
</dbReference>
<dbReference type="Proteomes" id="UP000489600">
    <property type="component" value="Unassembled WGS sequence"/>
</dbReference>
<dbReference type="SUPFAM" id="SSF49562">
    <property type="entry name" value="C2 domain (Calcium/lipid-binding domain, CaLB)"/>
    <property type="match status" value="1"/>
</dbReference>
<dbReference type="PANTHER" id="PTHR46369:SF4">
    <property type="entry name" value="PROTEIN CELLULOSE SYNTHASE INTERACTIVE 2"/>
    <property type="match status" value="1"/>
</dbReference>
<dbReference type="GO" id="GO:2001006">
    <property type="term" value="P:regulation of cellulose biosynthetic process"/>
    <property type="evidence" value="ECO:0007669"/>
    <property type="project" value="InterPro"/>
</dbReference>
<feature type="repeat" description="ARM" evidence="2">
    <location>
        <begin position="515"/>
        <end position="558"/>
    </location>
</feature>
<reference evidence="5" key="1">
    <citation type="submission" date="2019-07" db="EMBL/GenBank/DDBJ databases">
        <authorList>
            <person name="Dittberner H."/>
        </authorList>
    </citation>
    <scope>NUCLEOTIDE SEQUENCE [LARGE SCALE GENOMIC DNA]</scope>
</reference>
<protein>
    <recommendedName>
        <fullName evidence="4">C2 domain-containing protein</fullName>
    </recommendedName>
</protein>
<keyword evidence="1" id="KW-0677">Repeat</keyword>
<dbReference type="Pfam" id="PF00168">
    <property type="entry name" value="C2"/>
    <property type="match status" value="1"/>
</dbReference>
<dbReference type="InterPro" id="IPR035892">
    <property type="entry name" value="C2_domain_sf"/>
</dbReference>
<dbReference type="SMART" id="SM00239">
    <property type="entry name" value="C2"/>
    <property type="match status" value="1"/>
</dbReference>
<dbReference type="GO" id="GO:0008017">
    <property type="term" value="F:microtubule binding"/>
    <property type="evidence" value="ECO:0007669"/>
    <property type="project" value="InterPro"/>
</dbReference>
<dbReference type="InterPro" id="IPR044297">
    <property type="entry name" value="CSI1/2/3"/>
</dbReference>
<dbReference type="InterPro" id="IPR000008">
    <property type="entry name" value="C2_dom"/>
</dbReference>
<dbReference type="Gene3D" id="1.25.10.10">
    <property type="entry name" value="Leucine-rich Repeat Variant"/>
    <property type="match status" value="7"/>
</dbReference>
<keyword evidence="6" id="KW-1185">Reference proteome</keyword>
<dbReference type="InterPro" id="IPR000225">
    <property type="entry name" value="Armadillo"/>
</dbReference>
<evidence type="ECO:0000313" key="5">
    <source>
        <dbReference type="EMBL" id="VVB11653.1"/>
    </source>
</evidence>
<dbReference type="EMBL" id="CABITT030000007">
    <property type="protein sequence ID" value="VVB11653.1"/>
    <property type="molecule type" value="Genomic_DNA"/>
</dbReference>